<evidence type="ECO:0000256" key="3">
    <source>
        <dbReference type="ARBA" id="ARBA00022723"/>
    </source>
</evidence>
<feature type="region of interest" description="Disordered" evidence="12">
    <location>
        <begin position="1"/>
        <end position="36"/>
    </location>
</feature>
<evidence type="ECO:0000256" key="4">
    <source>
        <dbReference type="ARBA" id="ARBA00022737"/>
    </source>
</evidence>
<keyword evidence="10" id="KW-0539">Nucleus</keyword>
<evidence type="ECO:0000313" key="15">
    <source>
        <dbReference type="Proteomes" id="UP000694523"/>
    </source>
</evidence>
<protein>
    <recommendedName>
        <fullName evidence="13">C2H2-type domain-containing protein</fullName>
    </recommendedName>
</protein>
<evidence type="ECO:0000256" key="8">
    <source>
        <dbReference type="ARBA" id="ARBA00023125"/>
    </source>
</evidence>
<feature type="domain" description="C2H2-type" evidence="13">
    <location>
        <begin position="136"/>
        <end position="163"/>
    </location>
</feature>
<dbReference type="FunFam" id="3.30.160.60:FF:000912">
    <property type="entry name" value="Zinc finger protein 660"/>
    <property type="match status" value="1"/>
</dbReference>
<dbReference type="PANTHER" id="PTHR23235:SF178">
    <property type="entry name" value="C2H2-TYPE DOMAIN-CONTAINING PROTEIN-RELATED"/>
    <property type="match status" value="1"/>
</dbReference>
<reference evidence="14" key="2">
    <citation type="submission" date="2025-09" db="UniProtKB">
        <authorList>
            <consortium name="Ensembl"/>
        </authorList>
    </citation>
    <scope>IDENTIFICATION</scope>
</reference>
<evidence type="ECO:0000256" key="6">
    <source>
        <dbReference type="ARBA" id="ARBA00022833"/>
    </source>
</evidence>
<evidence type="ECO:0000256" key="10">
    <source>
        <dbReference type="ARBA" id="ARBA00023242"/>
    </source>
</evidence>
<evidence type="ECO:0000256" key="2">
    <source>
        <dbReference type="ARBA" id="ARBA00006991"/>
    </source>
</evidence>
<dbReference type="FunFam" id="3.30.160.60:FF:000931">
    <property type="entry name" value="zinc finger protein 697"/>
    <property type="match status" value="1"/>
</dbReference>
<keyword evidence="5 11" id="KW-0863">Zinc-finger</keyword>
<evidence type="ECO:0000259" key="13">
    <source>
        <dbReference type="PROSITE" id="PS50157"/>
    </source>
</evidence>
<feature type="region of interest" description="Disordered" evidence="12">
    <location>
        <begin position="153"/>
        <end position="173"/>
    </location>
</feature>
<dbReference type="PANTHER" id="PTHR23235">
    <property type="entry name" value="KRUEPPEL-LIKE TRANSCRIPTION FACTOR"/>
    <property type="match status" value="1"/>
</dbReference>
<dbReference type="SUPFAM" id="SSF57667">
    <property type="entry name" value="beta-beta-alpha zinc fingers"/>
    <property type="match status" value="3"/>
</dbReference>
<evidence type="ECO:0000256" key="5">
    <source>
        <dbReference type="ARBA" id="ARBA00022771"/>
    </source>
</evidence>
<dbReference type="Pfam" id="PF00096">
    <property type="entry name" value="zf-C2H2"/>
    <property type="match status" value="4"/>
</dbReference>
<dbReference type="GO" id="GO:0000978">
    <property type="term" value="F:RNA polymerase II cis-regulatory region sequence-specific DNA binding"/>
    <property type="evidence" value="ECO:0007669"/>
    <property type="project" value="TreeGrafter"/>
</dbReference>
<keyword evidence="3" id="KW-0479">Metal-binding</keyword>
<organism evidence="14 15">
    <name type="scientific">Neogobius melanostomus</name>
    <name type="common">round goby</name>
    <dbReference type="NCBI Taxonomy" id="47308"/>
    <lineage>
        <taxon>Eukaryota</taxon>
        <taxon>Metazoa</taxon>
        <taxon>Chordata</taxon>
        <taxon>Craniata</taxon>
        <taxon>Vertebrata</taxon>
        <taxon>Euteleostomi</taxon>
        <taxon>Actinopterygii</taxon>
        <taxon>Neopterygii</taxon>
        <taxon>Teleostei</taxon>
        <taxon>Neoteleostei</taxon>
        <taxon>Acanthomorphata</taxon>
        <taxon>Gobiaria</taxon>
        <taxon>Gobiiformes</taxon>
        <taxon>Gobioidei</taxon>
        <taxon>Gobiidae</taxon>
        <taxon>Benthophilinae</taxon>
        <taxon>Neogobiini</taxon>
        <taxon>Neogobius</taxon>
    </lineage>
</organism>
<dbReference type="InterPro" id="IPR013087">
    <property type="entry name" value="Znf_C2H2_type"/>
</dbReference>
<feature type="domain" description="C2H2-type" evidence="13">
    <location>
        <begin position="80"/>
        <end position="107"/>
    </location>
</feature>
<dbReference type="Ensembl" id="ENSNMLT00000030844.1">
    <property type="protein sequence ID" value="ENSNMLP00000027609.1"/>
    <property type="gene ID" value="ENSNMLG00000017598.1"/>
</dbReference>
<name>A0A8C6TZN1_9GOBI</name>
<dbReference type="FunFam" id="3.30.160.60:FF:002343">
    <property type="entry name" value="Zinc finger protein 33A"/>
    <property type="match status" value="1"/>
</dbReference>
<keyword evidence="7" id="KW-0805">Transcription regulation</keyword>
<evidence type="ECO:0000256" key="7">
    <source>
        <dbReference type="ARBA" id="ARBA00023015"/>
    </source>
</evidence>
<dbReference type="Proteomes" id="UP000694523">
    <property type="component" value="Unplaced"/>
</dbReference>
<comment type="subcellular location">
    <subcellularLocation>
        <location evidence="1">Nucleus</location>
    </subcellularLocation>
</comment>
<dbReference type="GO" id="GO:0000981">
    <property type="term" value="F:DNA-binding transcription factor activity, RNA polymerase II-specific"/>
    <property type="evidence" value="ECO:0007669"/>
    <property type="project" value="TreeGrafter"/>
</dbReference>
<comment type="similarity">
    <text evidence="2">Belongs to the krueppel C2H2-type zinc-finger protein family.</text>
</comment>
<dbReference type="AlphaFoldDB" id="A0A8C6TZN1"/>
<keyword evidence="4" id="KW-0677">Repeat</keyword>
<dbReference type="SMART" id="SM00355">
    <property type="entry name" value="ZnF_C2H2"/>
    <property type="match status" value="4"/>
</dbReference>
<evidence type="ECO:0000256" key="11">
    <source>
        <dbReference type="PROSITE-ProRule" id="PRU00042"/>
    </source>
</evidence>
<dbReference type="InterPro" id="IPR036236">
    <property type="entry name" value="Znf_C2H2_sf"/>
</dbReference>
<feature type="domain" description="C2H2-type" evidence="13">
    <location>
        <begin position="108"/>
        <end position="135"/>
    </location>
</feature>
<evidence type="ECO:0000313" key="14">
    <source>
        <dbReference type="Ensembl" id="ENSNMLP00000027609.1"/>
    </source>
</evidence>
<feature type="domain" description="C2H2-type" evidence="13">
    <location>
        <begin position="39"/>
        <end position="79"/>
    </location>
</feature>
<evidence type="ECO:0000256" key="9">
    <source>
        <dbReference type="ARBA" id="ARBA00023163"/>
    </source>
</evidence>
<dbReference type="PROSITE" id="PS00028">
    <property type="entry name" value="ZINC_FINGER_C2H2_1"/>
    <property type="match status" value="4"/>
</dbReference>
<sequence length="194" mass="22124">METEAEGDQIRDRSKAAPETSASVNYGDTPESEGEGKKYQCSFCRKTYKSKDYLQAHERKFKHSPHLKIHMRSHTGERPYKCTVCDKNFRYNSSLRTHKRIHTGEKPFSCSLCNKAFYQISNLQAHIRTHTGEEPYSCSLCHKTFSQSSNLKAHMTTHSGHTQHEQPQSTEVLGDQSILTTSMTAWYIGATTTL</sequence>
<dbReference type="GO" id="GO:0005634">
    <property type="term" value="C:nucleus"/>
    <property type="evidence" value="ECO:0007669"/>
    <property type="project" value="UniProtKB-SubCell"/>
</dbReference>
<proteinExistence type="inferred from homology"/>
<reference evidence="14" key="1">
    <citation type="submission" date="2025-08" db="UniProtKB">
        <authorList>
            <consortium name="Ensembl"/>
        </authorList>
    </citation>
    <scope>IDENTIFICATION</scope>
</reference>
<dbReference type="GO" id="GO:0008270">
    <property type="term" value="F:zinc ion binding"/>
    <property type="evidence" value="ECO:0007669"/>
    <property type="project" value="UniProtKB-KW"/>
</dbReference>
<dbReference type="Gene3D" id="3.30.160.60">
    <property type="entry name" value="Classic Zinc Finger"/>
    <property type="match status" value="4"/>
</dbReference>
<dbReference type="PROSITE" id="PS50157">
    <property type="entry name" value="ZINC_FINGER_C2H2_2"/>
    <property type="match status" value="4"/>
</dbReference>
<evidence type="ECO:0000256" key="1">
    <source>
        <dbReference type="ARBA" id="ARBA00004123"/>
    </source>
</evidence>
<keyword evidence="6" id="KW-0862">Zinc</keyword>
<keyword evidence="8" id="KW-0238">DNA-binding</keyword>
<keyword evidence="9" id="KW-0804">Transcription</keyword>
<keyword evidence="15" id="KW-1185">Reference proteome</keyword>
<accession>A0A8C6TZN1</accession>
<evidence type="ECO:0000256" key="12">
    <source>
        <dbReference type="SAM" id="MobiDB-lite"/>
    </source>
</evidence>